<dbReference type="SMART" id="SM00327">
    <property type="entry name" value="VWA"/>
    <property type="match status" value="1"/>
</dbReference>
<organism evidence="3 4">
    <name type="scientific">Sediminicurvatus halobius</name>
    <dbReference type="NCBI Taxonomy" id="2182432"/>
    <lineage>
        <taxon>Bacteria</taxon>
        <taxon>Pseudomonadati</taxon>
        <taxon>Pseudomonadota</taxon>
        <taxon>Gammaproteobacteria</taxon>
        <taxon>Chromatiales</taxon>
        <taxon>Ectothiorhodospiraceae</taxon>
        <taxon>Sediminicurvatus</taxon>
    </lineage>
</organism>
<keyword evidence="1" id="KW-0472">Membrane</keyword>
<evidence type="ECO:0000313" key="3">
    <source>
        <dbReference type="EMBL" id="PWG61594.1"/>
    </source>
</evidence>
<reference evidence="3 4" key="1">
    <citation type="submission" date="2018-05" db="EMBL/GenBank/DDBJ databases">
        <title>Spiribacter halobius sp. nov., a moderately halophilic bacterium isolated from marine solar saltern.</title>
        <authorList>
            <person name="Zheng W.-S."/>
            <person name="Lu D.-C."/>
            <person name="Du Z.-J."/>
        </authorList>
    </citation>
    <scope>NUCLEOTIDE SEQUENCE [LARGE SCALE GENOMIC DNA]</scope>
    <source>
        <strain evidence="3 4">E85</strain>
    </source>
</reference>
<dbReference type="Gene3D" id="3.40.50.410">
    <property type="entry name" value="von Willebrand factor, type A domain"/>
    <property type="match status" value="1"/>
</dbReference>
<dbReference type="InterPro" id="IPR036465">
    <property type="entry name" value="vWFA_dom_sf"/>
</dbReference>
<accession>A0A2U2MY33</accession>
<keyword evidence="4" id="KW-1185">Reference proteome</keyword>
<dbReference type="SUPFAM" id="SSF53300">
    <property type="entry name" value="vWA-like"/>
    <property type="match status" value="1"/>
</dbReference>
<dbReference type="InterPro" id="IPR050525">
    <property type="entry name" value="ECM_Assembly_Org"/>
</dbReference>
<dbReference type="CDD" id="cd00198">
    <property type="entry name" value="vWFA"/>
    <property type="match status" value="1"/>
</dbReference>
<dbReference type="EMBL" id="QFFI01000030">
    <property type="protein sequence ID" value="PWG61594.1"/>
    <property type="molecule type" value="Genomic_DNA"/>
</dbReference>
<gene>
    <name evidence="3" type="ORF">DEM34_15505</name>
</gene>
<proteinExistence type="predicted"/>
<dbReference type="PANTHER" id="PTHR24020:SF84">
    <property type="entry name" value="VWFA DOMAIN-CONTAINING PROTEIN"/>
    <property type="match status" value="1"/>
</dbReference>
<keyword evidence="1" id="KW-0812">Transmembrane</keyword>
<keyword evidence="1" id="KW-1133">Transmembrane helix</keyword>
<feature type="transmembrane region" description="Helical" evidence="1">
    <location>
        <begin position="628"/>
        <end position="657"/>
    </location>
</feature>
<dbReference type="AlphaFoldDB" id="A0A2U2MY33"/>
<dbReference type="Proteomes" id="UP000245474">
    <property type="component" value="Unassembled WGS sequence"/>
</dbReference>
<dbReference type="PANTHER" id="PTHR24020">
    <property type="entry name" value="COLLAGEN ALPHA"/>
    <property type="match status" value="1"/>
</dbReference>
<evidence type="ECO:0000256" key="1">
    <source>
        <dbReference type="SAM" id="Phobius"/>
    </source>
</evidence>
<evidence type="ECO:0000259" key="2">
    <source>
        <dbReference type="PROSITE" id="PS50234"/>
    </source>
</evidence>
<dbReference type="InterPro" id="IPR002035">
    <property type="entry name" value="VWF_A"/>
</dbReference>
<comment type="caution">
    <text evidence="3">The sequence shown here is derived from an EMBL/GenBank/DDBJ whole genome shotgun (WGS) entry which is preliminary data.</text>
</comment>
<dbReference type="PROSITE" id="PS50234">
    <property type="entry name" value="VWFA"/>
    <property type="match status" value="1"/>
</dbReference>
<sequence length="749" mass="77687">MAAGPACRGAARVQRLYSGCVVCGGSAMQSVRSGSIVVAVAILLLAAPLLSGTARGAARTGVPLDIVFSIDSSGSMGPLPPQEDPENAPFYGKDVEGLRIDATRQVVEGLEPELAWVGAVSWNEGVEFTVPVSEDHARLLAALDDVPSRGGTDLDLGLDTALDLLEQSARQGARRIVVFLTDGMSTEGISEATVRRARAQGTTVFTVGLQVPEEAETLLSAVAEATGGRYFAAPDAGALQAIFESIIGQVTEVFLALEVPERGSAGEPLAVTGRLVDRDGRAVVALEPIPLELTASRPRATVEGLTRVEHGRVELLFPAGAGTVEDAVSVGDASGMVVIAGSVPGLGLSRRRMVPVTPAEAAQGTGRGRFELVVEEPSMPVGRRLAIKVVHRDDAGNPVPAAGEHALLFTLTPHELATLAGRQGAAGAGLIGTALAQPRARSLGIDAGEHVVLENAVFRIRAVFRQGRVAFSFTVGTLEPLLFEVGLEVDGRSLPVRELVGFAERAGWAERREQGLLIWANPAEIAADGEAQALLRVLTVAAEEGERWTLSCLPPVEGGARALELAASRGGTLVPPRVAPLSAGCNAIVEERITLRASQTPGTSVIEALVRPLEPTDAERGPSESAALFGAGSVVFVAVTPFASLLAAALGGVAGAVIRRYQQLEVAERGTPGYRALLGPFLIVGALVGLLFYGALFYTLMVLPWSPALVANAGAAAVLGGLAGFTGPDVLRMLRDVVFRRLGLGVPKA</sequence>
<feature type="transmembrane region" description="Helical" evidence="1">
    <location>
        <begin position="709"/>
        <end position="731"/>
    </location>
</feature>
<evidence type="ECO:0000313" key="4">
    <source>
        <dbReference type="Proteomes" id="UP000245474"/>
    </source>
</evidence>
<name>A0A2U2MY33_9GAMM</name>
<feature type="transmembrane region" description="Helical" evidence="1">
    <location>
        <begin position="677"/>
        <end position="703"/>
    </location>
</feature>
<feature type="domain" description="VWFA" evidence="2">
    <location>
        <begin position="65"/>
        <end position="246"/>
    </location>
</feature>
<protein>
    <recommendedName>
        <fullName evidence="2">VWFA domain-containing protein</fullName>
    </recommendedName>
</protein>
<dbReference type="Pfam" id="PF00092">
    <property type="entry name" value="VWA"/>
    <property type="match status" value="1"/>
</dbReference>